<evidence type="ECO:0000256" key="1">
    <source>
        <dbReference type="SAM" id="MobiDB-lite"/>
    </source>
</evidence>
<organism evidence="3 4">
    <name type="scientific">Kitasatospora phosalacinea</name>
    <dbReference type="NCBI Taxonomy" id="2065"/>
    <lineage>
        <taxon>Bacteria</taxon>
        <taxon>Bacillati</taxon>
        <taxon>Actinomycetota</taxon>
        <taxon>Actinomycetes</taxon>
        <taxon>Kitasatosporales</taxon>
        <taxon>Streptomycetaceae</taxon>
        <taxon>Kitasatospora</taxon>
    </lineage>
</organism>
<dbReference type="OrthoDB" id="3872863at2"/>
<dbReference type="Proteomes" id="UP001165143">
    <property type="component" value="Unassembled WGS sequence"/>
</dbReference>
<feature type="region of interest" description="Disordered" evidence="1">
    <location>
        <begin position="215"/>
        <end position="257"/>
    </location>
</feature>
<sequence>MREYLAGAGRAVLLRAVLGMLVLVGGVFWHAAQGSGRSSGAEHDDGPAACRSPGPDWPSGYPAMCTALNRPDLPELVGAPGEHAVSAGIGSYSSWESGVAQVQVGKVKAEVSESLVRPYDLLLDDPRVSAREVAPVAGRPAVAYSEPLRWMVIHLGTGSPGPGGASGGGRNPGGTAYHLLVARNADGSGGSLEVSLWREDGGYVNDDLLPGLAEELRADLEGWDGPPPAAEPGEPTRPPRPSPSPPPTSFRPFSGGR</sequence>
<dbReference type="EMBL" id="BSRX01000002">
    <property type="protein sequence ID" value="GLW52430.1"/>
    <property type="molecule type" value="Genomic_DNA"/>
</dbReference>
<evidence type="ECO:0000256" key="2">
    <source>
        <dbReference type="SAM" id="Phobius"/>
    </source>
</evidence>
<dbReference type="Pfam" id="PF19721">
    <property type="entry name" value="DUF6215"/>
    <property type="match status" value="1"/>
</dbReference>
<dbReference type="RefSeq" id="WP_033250746.1">
    <property type="nucleotide sequence ID" value="NZ_BSRX01000002.1"/>
</dbReference>
<gene>
    <name evidence="3" type="ORF">Kpho01_04410</name>
</gene>
<keyword evidence="2" id="KW-1133">Transmembrane helix</keyword>
<keyword evidence="2" id="KW-0472">Membrane</keyword>
<comment type="caution">
    <text evidence="3">The sequence shown here is derived from an EMBL/GenBank/DDBJ whole genome shotgun (WGS) entry which is preliminary data.</text>
</comment>
<accession>A0A9W6PB12</accession>
<dbReference type="AlphaFoldDB" id="A0A9W6PB12"/>
<dbReference type="InterPro" id="IPR046187">
    <property type="entry name" value="DUF6215"/>
</dbReference>
<feature type="transmembrane region" description="Helical" evidence="2">
    <location>
        <begin position="12"/>
        <end position="32"/>
    </location>
</feature>
<evidence type="ECO:0000313" key="4">
    <source>
        <dbReference type="Proteomes" id="UP001165143"/>
    </source>
</evidence>
<protein>
    <submittedName>
        <fullName evidence="3">Uncharacterized protein</fullName>
    </submittedName>
</protein>
<name>A0A9W6PB12_9ACTN</name>
<evidence type="ECO:0000313" key="3">
    <source>
        <dbReference type="EMBL" id="GLW52430.1"/>
    </source>
</evidence>
<feature type="compositionally biased region" description="Pro residues" evidence="1">
    <location>
        <begin position="225"/>
        <end position="249"/>
    </location>
</feature>
<keyword evidence="2" id="KW-0812">Transmembrane</keyword>
<reference evidence="3" key="1">
    <citation type="submission" date="2023-02" db="EMBL/GenBank/DDBJ databases">
        <title>Kitasatospora phosalacinea NBRC 14362.</title>
        <authorList>
            <person name="Ichikawa N."/>
            <person name="Sato H."/>
            <person name="Tonouchi N."/>
        </authorList>
    </citation>
    <scope>NUCLEOTIDE SEQUENCE</scope>
    <source>
        <strain evidence="3">NBRC 14362</strain>
    </source>
</reference>
<proteinExistence type="predicted"/>